<dbReference type="AlphaFoldDB" id="A0A1H8LPM3"/>
<dbReference type="Proteomes" id="UP000183002">
    <property type="component" value="Unassembled WGS sequence"/>
</dbReference>
<proteinExistence type="predicted"/>
<sequence length="67" mass="7078">MIWAKIPQDVANAQGLGPMGGFTGLVRCGNVADLGGFARFAPAAGARRGCSWDLKRGRLRPSIYAVM</sequence>
<dbReference type="EMBL" id="FOCO01000044">
    <property type="protein sequence ID" value="SEO07044.1"/>
    <property type="molecule type" value="Genomic_DNA"/>
</dbReference>
<protein>
    <submittedName>
        <fullName evidence="1">Uncharacterized protein</fullName>
    </submittedName>
</protein>
<evidence type="ECO:0000313" key="1">
    <source>
        <dbReference type="EMBL" id="SEO07044.1"/>
    </source>
</evidence>
<name>A0A1H8LPM3_9RHOB</name>
<gene>
    <name evidence="1" type="ORF">SAMN05216227_10447</name>
</gene>
<keyword evidence="2" id="KW-1185">Reference proteome</keyword>
<reference evidence="1 2" key="1">
    <citation type="submission" date="2016-10" db="EMBL/GenBank/DDBJ databases">
        <authorList>
            <person name="de Groot N.N."/>
        </authorList>
    </citation>
    <scope>NUCLEOTIDE SEQUENCE [LARGE SCALE GENOMIC DNA]</scope>
    <source>
        <strain evidence="1 2">CGMCC 1.10836</strain>
    </source>
</reference>
<accession>A0A1H8LPM3</accession>
<evidence type="ECO:0000313" key="2">
    <source>
        <dbReference type="Proteomes" id="UP000183002"/>
    </source>
</evidence>
<dbReference type="STRING" id="1077947.SAMN05216227_10447"/>
<organism evidence="1 2">
    <name type="scientific">Pseudorhodobacter antarcticus</name>
    <dbReference type="NCBI Taxonomy" id="1077947"/>
    <lineage>
        <taxon>Bacteria</taxon>
        <taxon>Pseudomonadati</taxon>
        <taxon>Pseudomonadota</taxon>
        <taxon>Alphaproteobacteria</taxon>
        <taxon>Rhodobacterales</taxon>
        <taxon>Paracoccaceae</taxon>
        <taxon>Pseudorhodobacter</taxon>
    </lineage>
</organism>